<evidence type="ECO:0000313" key="6">
    <source>
        <dbReference type="Proteomes" id="UP001530400"/>
    </source>
</evidence>
<keyword evidence="1" id="KW-0040">ANK repeat</keyword>
<keyword evidence="4" id="KW-1133">Transmembrane helix</keyword>
<dbReference type="Proteomes" id="UP001530400">
    <property type="component" value="Unassembled WGS sequence"/>
</dbReference>
<feature type="compositionally biased region" description="Basic and acidic residues" evidence="3">
    <location>
        <begin position="340"/>
        <end position="371"/>
    </location>
</feature>
<dbReference type="EMBL" id="JALLPJ020001322">
    <property type="protein sequence ID" value="KAL3769927.1"/>
    <property type="molecule type" value="Genomic_DNA"/>
</dbReference>
<feature type="region of interest" description="Disordered" evidence="3">
    <location>
        <begin position="504"/>
        <end position="604"/>
    </location>
</feature>
<evidence type="ECO:0000256" key="1">
    <source>
        <dbReference type="PROSITE-ProRule" id="PRU00023"/>
    </source>
</evidence>
<protein>
    <recommendedName>
        <fullName evidence="7">t-SNARE coiled-coil homology domain-containing protein</fullName>
    </recommendedName>
</protein>
<dbReference type="AlphaFoldDB" id="A0ABD3N5U5"/>
<organism evidence="5 6">
    <name type="scientific">Cyclotella atomus</name>
    <dbReference type="NCBI Taxonomy" id="382360"/>
    <lineage>
        <taxon>Eukaryota</taxon>
        <taxon>Sar</taxon>
        <taxon>Stramenopiles</taxon>
        <taxon>Ochrophyta</taxon>
        <taxon>Bacillariophyta</taxon>
        <taxon>Coscinodiscophyceae</taxon>
        <taxon>Thalassiosirophycidae</taxon>
        <taxon>Stephanodiscales</taxon>
        <taxon>Stephanodiscaceae</taxon>
        <taxon>Cyclotella</taxon>
    </lineage>
</organism>
<name>A0ABD3N5U5_9STRA</name>
<feature type="region of interest" description="Disordered" evidence="3">
    <location>
        <begin position="332"/>
        <end position="440"/>
    </location>
</feature>
<keyword evidence="2" id="KW-0175">Coiled coil</keyword>
<dbReference type="Pfam" id="PF12796">
    <property type="entry name" value="Ank_2"/>
    <property type="match status" value="1"/>
</dbReference>
<keyword evidence="4" id="KW-0812">Transmembrane</keyword>
<accession>A0ABD3N5U5</accession>
<dbReference type="SMART" id="SM00248">
    <property type="entry name" value="ANK"/>
    <property type="match status" value="2"/>
</dbReference>
<evidence type="ECO:0000256" key="2">
    <source>
        <dbReference type="SAM" id="Coils"/>
    </source>
</evidence>
<keyword evidence="6" id="KW-1185">Reference proteome</keyword>
<dbReference type="InterPro" id="IPR002110">
    <property type="entry name" value="Ankyrin_rpt"/>
</dbReference>
<feature type="compositionally biased region" description="Basic and acidic residues" evidence="3">
    <location>
        <begin position="387"/>
        <end position="440"/>
    </location>
</feature>
<feature type="region of interest" description="Disordered" evidence="3">
    <location>
        <begin position="101"/>
        <end position="146"/>
    </location>
</feature>
<evidence type="ECO:0000256" key="3">
    <source>
        <dbReference type="SAM" id="MobiDB-lite"/>
    </source>
</evidence>
<reference evidence="5 6" key="1">
    <citation type="submission" date="2024-10" db="EMBL/GenBank/DDBJ databases">
        <title>Updated reference genomes for cyclostephanoid diatoms.</title>
        <authorList>
            <person name="Roberts W.R."/>
            <person name="Alverson A.J."/>
        </authorList>
    </citation>
    <scope>NUCLEOTIDE SEQUENCE [LARGE SCALE GENOMIC DNA]</scope>
    <source>
        <strain evidence="5 6">AJA010-31</strain>
    </source>
</reference>
<feature type="compositionally biased region" description="Basic and acidic residues" evidence="3">
    <location>
        <begin position="568"/>
        <end position="604"/>
    </location>
</feature>
<dbReference type="PROSITE" id="PS50297">
    <property type="entry name" value="ANK_REP_REGION"/>
    <property type="match status" value="1"/>
</dbReference>
<feature type="transmembrane region" description="Helical" evidence="4">
    <location>
        <begin position="222"/>
        <end position="242"/>
    </location>
</feature>
<evidence type="ECO:0000256" key="4">
    <source>
        <dbReference type="SAM" id="Phobius"/>
    </source>
</evidence>
<evidence type="ECO:0000313" key="5">
    <source>
        <dbReference type="EMBL" id="KAL3769927.1"/>
    </source>
</evidence>
<dbReference type="SUPFAM" id="SSF48403">
    <property type="entry name" value="Ankyrin repeat"/>
    <property type="match status" value="1"/>
</dbReference>
<evidence type="ECO:0008006" key="7">
    <source>
        <dbReference type="Google" id="ProtNLM"/>
    </source>
</evidence>
<feature type="coiled-coil region" evidence="2">
    <location>
        <begin position="294"/>
        <end position="321"/>
    </location>
</feature>
<feature type="compositionally biased region" description="Basic residues" evidence="3">
    <location>
        <begin position="127"/>
        <end position="139"/>
    </location>
</feature>
<sequence length="744" mass="86028">MRHTSDIHITASQLRLAMNTMHEIECVLVPILQNETLEENVRQNLDRLLDHLRSNVQEMYSFHHHKLLEKKRDLIDEIFLLPVHQSPLLMRQEEECCELKLESSDEEDATVDVKSSSSPSIQSTIHHSYRTKSTNKHSSNHQQESIDADFQKQQQLLLESELSTLASHLKSSTLAMNATLSSQTRELEEFETIAQNNLQEVSSTAKAVEHRLIQKKGWKKRLGTVSLICVLVGMWIVCFMVIRTVPKRRIDYREFKLPSFSWLYYQSDEQSVRYDDSLDDEYQEEEDEITDEMYAEQERRQKEMLRQLQEEERRKWNEEREEQWRKTGCEILPDGTQHCPGEEKDYYSNVDSSDRRAQEHAAERKRSRIEENMENAQIVNAVDVDEAAERAAAEEERQREAADRLRLEEKRAVEEAKRRMQEAERHRKMEEEARAEAERQARLLRDAEEALVAQKRREQEEAERLQIEEQARLQKEAEAQAAAADEREAIEEALIQKRLQEAEEQRKLELESRAAAQELANTEREANEKQKQEEAQAAAIRQRKERARIQKDKEAQAAAQRAARRHRKEEADARSAAEDRGRIQQDAEARASAEREALADQERLKQERMHATERVRKTALEEAQAAMQHARRLNIEDNEILPSDVRNVASLGKNDLLAYYIAEHPGMVDASDGSGWRPIHEAARGGNLAGVQLLIDSGSDLSARTGRGGSGGTALWWAVQRYGEESDIVRLLRSYDAPEDGPEL</sequence>
<dbReference type="PROSITE" id="PS50088">
    <property type="entry name" value="ANK_REPEAT"/>
    <property type="match status" value="1"/>
</dbReference>
<feature type="repeat" description="ANK" evidence="1">
    <location>
        <begin position="674"/>
        <end position="706"/>
    </location>
</feature>
<dbReference type="InterPro" id="IPR036770">
    <property type="entry name" value="Ankyrin_rpt-contain_sf"/>
</dbReference>
<keyword evidence="4" id="KW-0472">Membrane</keyword>
<comment type="caution">
    <text evidence="5">The sequence shown here is derived from an EMBL/GenBank/DDBJ whole genome shotgun (WGS) entry which is preliminary data.</text>
</comment>
<proteinExistence type="predicted"/>
<feature type="compositionally biased region" description="Low complexity" evidence="3">
    <location>
        <begin position="115"/>
        <end position="126"/>
    </location>
</feature>
<gene>
    <name evidence="5" type="ORF">ACHAWO_001875</name>
</gene>
<dbReference type="Gene3D" id="1.25.40.20">
    <property type="entry name" value="Ankyrin repeat-containing domain"/>
    <property type="match status" value="1"/>
</dbReference>
<feature type="compositionally biased region" description="Basic and acidic residues" evidence="3">
    <location>
        <begin position="521"/>
        <end position="534"/>
    </location>
</feature>